<gene>
    <name evidence="4" type="ORF">CMUC_0549</name>
</gene>
<dbReference type="InterPro" id="IPR008995">
    <property type="entry name" value="Mo/tungstate-bd_C_term_dom"/>
</dbReference>
<evidence type="ECO:0000256" key="2">
    <source>
        <dbReference type="PROSITE-ProRule" id="PRU01213"/>
    </source>
</evidence>
<evidence type="ECO:0000256" key="1">
    <source>
        <dbReference type="ARBA" id="ARBA00022505"/>
    </source>
</evidence>
<name>A0A6G5QF90_9BACT</name>
<dbReference type="SUPFAM" id="SSF50331">
    <property type="entry name" value="MOP-like"/>
    <property type="match status" value="2"/>
</dbReference>
<reference evidence="4 5" key="1">
    <citation type="submission" date="2016-07" db="EMBL/GenBank/DDBJ databases">
        <title>Comparative genomics of the Campylobacter concisus group.</title>
        <authorList>
            <person name="Miller W.G."/>
            <person name="Yee E."/>
            <person name="Chapman M.H."/>
            <person name="Huynh S."/>
            <person name="Bono J.L."/>
            <person name="On S.L.W."/>
            <person name="StLeger J."/>
            <person name="Foster G."/>
            <person name="Parker C.T."/>
        </authorList>
    </citation>
    <scope>NUCLEOTIDE SEQUENCE [LARGE SCALE GENOMIC DNA]</scope>
    <source>
        <strain evidence="4 5">CCUG 21559</strain>
    </source>
</reference>
<dbReference type="Pfam" id="PF03459">
    <property type="entry name" value="TOBE"/>
    <property type="match status" value="2"/>
</dbReference>
<feature type="domain" description="Mop" evidence="3">
    <location>
        <begin position="2"/>
        <end position="68"/>
    </location>
</feature>
<dbReference type="Gene3D" id="2.40.50.100">
    <property type="match status" value="2"/>
</dbReference>
<dbReference type="NCBIfam" id="TIGR00638">
    <property type="entry name" value="Mop"/>
    <property type="match status" value="2"/>
</dbReference>
<dbReference type="InterPro" id="IPR005116">
    <property type="entry name" value="Transp-assoc_OB_typ1"/>
</dbReference>
<organism evidence="4 5">
    <name type="scientific">Campylobacter mucosalis CCUG 21559</name>
    <dbReference type="NCBI Taxonomy" id="1032067"/>
    <lineage>
        <taxon>Bacteria</taxon>
        <taxon>Pseudomonadati</taxon>
        <taxon>Campylobacterota</taxon>
        <taxon>Epsilonproteobacteria</taxon>
        <taxon>Campylobacterales</taxon>
        <taxon>Campylobacteraceae</taxon>
        <taxon>Campylobacter</taxon>
    </lineage>
</organism>
<dbReference type="RefSeq" id="WP_171993513.1">
    <property type="nucleotide sequence ID" value="NZ_CP012542.1"/>
</dbReference>
<dbReference type="GO" id="GO:0015689">
    <property type="term" value="P:molybdate ion transport"/>
    <property type="evidence" value="ECO:0007669"/>
    <property type="project" value="InterPro"/>
</dbReference>
<evidence type="ECO:0000259" key="3">
    <source>
        <dbReference type="PROSITE" id="PS51866"/>
    </source>
</evidence>
<dbReference type="Proteomes" id="UP000503264">
    <property type="component" value="Chromosome"/>
</dbReference>
<evidence type="ECO:0000313" key="4">
    <source>
        <dbReference type="EMBL" id="QCD44355.1"/>
    </source>
</evidence>
<dbReference type="AlphaFoldDB" id="A0A6G5QF90"/>
<evidence type="ECO:0000313" key="5">
    <source>
        <dbReference type="Proteomes" id="UP000503264"/>
    </source>
</evidence>
<dbReference type="InterPro" id="IPR004606">
    <property type="entry name" value="Mop_domain"/>
</dbReference>
<dbReference type="PROSITE" id="PS51866">
    <property type="entry name" value="MOP"/>
    <property type="match status" value="2"/>
</dbReference>
<feature type="domain" description="Mop" evidence="3">
    <location>
        <begin position="73"/>
        <end position="138"/>
    </location>
</feature>
<accession>A0A6G5QF90</accession>
<dbReference type="EMBL" id="CP012542">
    <property type="protein sequence ID" value="QCD44355.1"/>
    <property type="molecule type" value="Genomic_DNA"/>
</dbReference>
<protein>
    <submittedName>
        <fullName evidence="4">Molybdenum-pterin binding domain-containing protein</fullName>
    </submittedName>
</protein>
<keyword evidence="1 2" id="KW-0500">Molybdenum</keyword>
<proteinExistence type="predicted"/>
<keyword evidence="5" id="KW-1185">Reference proteome</keyword>
<sequence length="139" mass="14382">MAISARNQLNVAITEVKTGEVNSLVTAKLKGGEILKATVTTDSEKNLGLKAGLEAVFLFKASSVIVSCDESLKLSATNQIKGVVKSVVDGSVNSEVIIDANGDEISAIITKESAKKLALKAGDKATAIIKATNIIVGVR</sequence>